<evidence type="ECO:0000256" key="2">
    <source>
        <dbReference type="SAM" id="Phobius"/>
    </source>
</evidence>
<feature type="region of interest" description="Disordered" evidence="1">
    <location>
        <begin position="109"/>
        <end position="128"/>
    </location>
</feature>
<dbReference type="InterPro" id="IPR012427">
    <property type="entry name" value="DUF1622"/>
</dbReference>
<name>A0A1E5XLZ1_9HYPH</name>
<protein>
    <recommendedName>
        <fullName evidence="5">DUF1622 domain-containing protein</fullName>
    </recommendedName>
</protein>
<gene>
    <name evidence="3" type="ORF">VW23_024735</name>
</gene>
<evidence type="ECO:0000313" key="3">
    <source>
        <dbReference type="EMBL" id="OEO29633.1"/>
    </source>
</evidence>
<accession>A0A1E5XLZ1</accession>
<sequence>MLDEWLIRLTEVVVPLINLIALAVIVAGTLEAVIGALATIVWRRRDGSIRAIWMHYSRWLVAGLTFQLAADIIETSAAPSWDDIGQLAAIAAIRTFLNFFLERDISEMDEKRREETTGPEITEPRSRP</sequence>
<keyword evidence="2" id="KW-0812">Transmembrane</keyword>
<comment type="caution">
    <text evidence="3">The sequence shown here is derived from an EMBL/GenBank/DDBJ whole genome shotgun (WGS) entry which is preliminary data.</text>
</comment>
<feature type="transmembrane region" description="Helical" evidence="2">
    <location>
        <begin position="12"/>
        <end position="38"/>
    </location>
</feature>
<keyword evidence="2" id="KW-0472">Membrane</keyword>
<proteinExistence type="predicted"/>
<dbReference type="AlphaFoldDB" id="A0A1E5XLZ1"/>
<keyword evidence="2" id="KW-1133">Transmembrane helix</keyword>
<dbReference type="RefSeq" id="WP_069911143.1">
    <property type="nucleotide sequence ID" value="NZ_LAJE02000272.1"/>
</dbReference>
<keyword evidence="4" id="KW-1185">Reference proteome</keyword>
<dbReference type="OrthoDB" id="9812897at2"/>
<dbReference type="PANTHER" id="PTHR38468">
    <property type="entry name" value="SLL0939 PROTEIN"/>
    <property type="match status" value="1"/>
</dbReference>
<evidence type="ECO:0000256" key="1">
    <source>
        <dbReference type="SAM" id="MobiDB-lite"/>
    </source>
</evidence>
<dbReference type="Pfam" id="PF07784">
    <property type="entry name" value="DUF1622"/>
    <property type="match status" value="1"/>
</dbReference>
<dbReference type="PANTHER" id="PTHR38468:SF1">
    <property type="entry name" value="SLL0939 PROTEIN"/>
    <property type="match status" value="1"/>
</dbReference>
<evidence type="ECO:0000313" key="4">
    <source>
        <dbReference type="Proteomes" id="UP000095463"/>
    </source>
</evidence>
<evidence type="ECO:0008006" key="5">
    <source>
        <dbReference type="Google" id="ProtNLM"/>
    </source>
</evidence>
<dbReference type="EMBL" id="LAJE02000272">
    <property type="protein sequence ID" value="OEO29633.1"/>
    <property type="molecule type" value="Genomic_DNA"/>
</dbReference>
<dbReference type="Proteomes" id="UP000095463">
    <property type="component" value="Unassembled WGS sequence"/>
</dbReference>
<organism evidence="3 4">
    <name type="scientific">Devosia insulae DS-56</name>
    <dbReference type="NCBI Taxonomy" id="1116389"/>
    <lineage>
        <taxon>Bacteria</taxon>
        <taxon>Pseudomonadati</taxon>
        <taxon>Pseudomonadota</taxon>
        <taxon>Alphaproteobacteria</taxon>
        <taxon>Hyphomicrobiales</taxon>
        <taxon>Devosiaceae</taxon>
        <taxon>Devosia</taxon>
    </lineage>
</organism>
<reference evidence="3 4" key="1">
    <citation type="journal article" date="2015" name="Genome Announc.">
        <title>Genome Assemblies of Three Soil-Associated Devosia species: D. insulae, D. limi, and D. soli.</title>
        <authorList>
            <person name="Hassan Y.I."/>
            <person name="Lepp D."/>
            <person name="Zhou T."/>
        </authorList>
    </citation>
    <scope>NUCLEOTIDE SEQUENCE [LARGE SCALE GENOMIC DNA]</scope>
    <source>
        <strain evidence="3 4">DS-56</strain>
    </source>
</reference>